<dbReference type="EMBL" id="JAWZYT010001293">
    <property type="protein sequence ID" value="KAK4313540.1"/>
    <property type="molecule type" value="Genomic_DNA"/>
</dbReference>
<dbReference type="AlphaFoldDB" id="A0AAE1PU42"/>
<organism evidence="2 3">
    <name type="scientific">Petrolisthes manimaculis</name>
    <dbReference type="NCBI Taxonomy" id="1843537"/>
    <lineage>
        <taxon>Eukaryota</taxon>
        <taxon>Metazoa</taxon>
        <taxon>Ecdysozoa</taxon>
        <taxon>Arthropoda</taxon>
        <taxon>Crustacea</taxon>
        <taxon>Multicrustacea</taxon>
        <taxon>Malacostraca</taxon>
        <taxon>Eumalacostraca</taxon>
        <taxon>Eucarida</taxon>
        <taxon>Decapoda</taxon>
        <taxon>Pleocyemata</taxon>
        <taxon>Anomura</taxon>
        <taxon>Galatheoidea</taxon>
        <taxon>Porcellanidae</taxon>
        <taxon>Petrolisthes</taxon>
    </lineage>
</organism>
<protein>
    <submittedName>
        <fullName evidence="2">Uncharacterized protein</fullName>
    </submittedName>
</protein>
<dbReference type="Proteomes" id="UP001292094">
    <property type="component" value="Unassembled WGS sequence"/>
</dbReference>
<name>A0AAE1PU42_9EUCA</name>
<keyword evidence="1" id="KW-0812">Transmembrane</keyword>
<gene>
    <name evidence="2" type="ORF">Pmani_015127</name>
</gene>
<feature type="transmembrane region" description="Helical" evidence="1">
    <location>
        <begin position="104"/>
        <end position="125"/>
    </location>
</feature>
<keyword evidence="1" id="KW-1133">Transmembrane helix</keyword>
<evidence type="ECO:0000256" key="1">
    <source>
        <dbReference type="SAM" id="Phobius"/>
    </source>
</evidence>
<comment type="caution">
    <text evidence="2">The sequence shown here is derived from an EMBL/GenBank/DDBJ whole genome shotgun (WGS) entry which is preliminary data.</text>
</comment>
<sequence length="131" mass="14090">MPKICESGAWVTYWQGWELIAVGWCLGELVRSPPIAAGGCVQTYLGSPIIPLPHPSSLGSPITPLSHPIPSPLAHPLPLTPSLLLYLHPLAHPLPLTLPHPSSFYTFIPIIMSSPIPITIIVAITSSCRHQ</sequence>
<evidence type="ECO:0000313" key="2">
    <source>
        <dbReference type="EMBL" id="KAK4313540.1"/>
    </source>
</evidence>
<accession>A0AAE1PU42</accession>
<evidence type="ECO:0000313" key="3">
    <source>
        <dbReference type="Proteomes" id="UP001292094"/>
    </source>
</evidence>
<proteinExistence type="predicted"/>
<keyword evidence="1" id="KW-0472">Membrane</keyword>
<reference evidence="2" key="1">
    <citation type="submission" date="2023-11" db="EMBL/GenBank/DDBJ databases">
        <title>Genome assemblies of two species of porcelain crab, Petrolisthes cinctipes and Petrolisthes manimaculis (Anomura: Porcellanidae).</title>
        <authorList>
            <person name="Angst P."/>
        </authorList>
    </citation>
    <scope>NUCLEOTIDE SEQUENCE</scope>
    <source>
        <strain evidence="2">PB745_02</strain>
        <tissue evidence="2">Gill</tissue>
    </source>
</reference>
<keyword evidence="3" id="KW-1185">Reference proteome</keyword>